<protein>
    <submittedName>
        <fullName evidence="4">GNAT family acetyltransferase</fullName>
        <ecNumber evidence="4">2.3.1.-</ecNumber>
    </submittedName>
</protein>
<keyword evidence="1 4" id="KW-0808">Transferase</keyword>
<dbReference type="InterPro" id="IPR000182">
    <property type="entry name" value="GNAT_dom"/>
</dbReference>
<sequence length="143" mass="16276">MADIEIRTFELTDESAVIALWIRCGLTRPWNDPKRDIERKLCVQPHLFLVGTTGQKLIATVMAGYEGHRGWINYLAVAPQYQRQGIGRLMILEAEQLLVEAGCPKINLLVRTTNSEVIRFYERLGYVVDDVISLGKRLESDES</sequence>
<evidence type="ECO:0000313" key="4">
    <source>
        <dbReference type="EMBL" id="QMS86376.1"/>
    </source>
</evidence>
<accession>A0A7D7L889</accession>
<dbReference type="Pfam" id="PF00583">
    <property type="entry name" value="Acetyltransf_1"/>
    <property type="match status" value="1"/>
</dbReference>
<dbReference type="InterPro" id="IPR016181">
    <property type="entry name" value="Acyl_CoA_acyltransferase"/>
</dbReference>
<name>A0A7D7L889_9NOSO</name>
<dbReference type="CDD" id="cd04301">
    <property type="entry name" value="NAT_SF"/>
    <property type="match status" value="1"/>
</dbReference>
<evidence type="ECO:0000256" key="2">
    <source>
        <dbReference type="ARBA" id="ARBA00023315"/>
    </source>
</evidence>
<dbReference type="PANTHER" id="PTHR43420">
    <property type="entry name" value="ACETYLTRANSFERASE"/>
    <property type="match status" value="1"/>
</dbReference>
<dbReference type="PANTHER" id="PTHR43420:SF44">
    <property type="entry name" value="ACETYLTRANSFERASE YPEA"/>
    <property type="match status" value="1"/>
</dbReference>
<dbReference type="GO" id="GO:0016747">
    <property type="term" value="F:acyltransferase activity, transferring groups other than amino-acyl groups"/>
    <property type="evidence" value="ECO:0007669"/>
    <property type="project" value="InterPro"/>
</dbReference>
<dbReference type="NCBIfam" id="NF002959">
    <property type="entry name" value="PRK03624.1"/>
    <property type="match status" value="1"/>
</dbReference>
<feature type="domain" description="N-acetyltransferase" evidence="3">
    <location>
        <begin position="4"/>
        <end position="143"/>
    </location>
</feature>
<reference evidence="5" key="1">
    <citation type="submission" date="2020-06" db="EMBL/GenBank/DDBJ databases">
        <title>Nostoc edaphicum CCNP1411 genome.</title>
        <authorList>
            <person name="Fidor A."/>
            <person name="Grabski M."/>
            <person name="Gawor J."/>
            <person name="Gromadka R."/>
            <person name="Wegrzyn G."/>
            <person name="Mazur-Marzec H."/>
        </authorList>
    </citation>
    <scope>NUCLEOTIDE SEQUENCE [LARGE SCALE GENOMIC DNA]</scope>
    <source>
        <strain evidence="5">CCNP1411</strain>
        <plasmid evidence="5">pne_5</plasmid>
    </source>
</reference>
<dbReference type="EMBL" id="CP054697">
    <property type="protein sequence ID" value="QMS86376.1"/>
    <property type="molecule type" value="Genomic_DNA"/>
</dbReference>
<evidence type="ECO:0000256" key="1">
    <source>
        <dbReference type="ARBA" id="ARBA00022679"/>
    </source>
</evidence>
<dbReference type="PROSITE" id="PS51186">
    <property type="entry name" value="GNAT"/>
    <property type="match status" value="1"/>
</dbReference>
<dbReference type="Proteomes" id="UP000514713">
    <property type="component" value="Plasmid pNe_5"/>
</dbReference>
<gene>
    <name evidence="4" type="ORF">HUN01_01815</name>
</gene>
<evidence type="ECO:0000259" key="3">
    <source>
        <dbReference type="PROSITE" id="PS51186"/>
    </source>
</evidence>
<keyword evidence="5" id="KW-1185">Reference proteome</keyword>
<dbReference type="KEGG" id="ned:HUN01_01815"/>
<dbReference type="RefSeq" id="WP_163937277.1">
    <property type="nucleotide sequence ID" value="NZ_CP054697.1"/>
</dbReference>
<keyword evidence="2 4" id="KW-0012">Acyltransferase</keyword>
<dbReference type="Gene3D" id="3.40.630.30">
    <property type="match status" value="1"/>
</dbReference>
<dbReference type="SUPFAM" id="SSF55729">
    <property type="entry name" value="Acyl-CoA N-acyltransferases (Nat)"/>
    <property type="match status" value="1"/>
</dbReference>
<organism evidence="4 5">
    <name type="scientific">Nostoc edaphicum CCNP1411</name>
    <dbReference type="NCBI Taxonomy" id="1472755"/>
    <lineage>
        <taxon>Bacteria</taxon>
        <taxon>Bacillati</taxon>
        <taxon>Cyanobacteriota</taxon>
        <taxon>Cyanophyceae</taxon>
        <taxon>Nostocales</taxon>
        <taxon>Nostocaceae</taxon>
        <taxon>Nostoc</taxon>
    </lineage>
</organism>
<dbReference type="InterPro" id="IPR050680">
    <property type="entry name" value="YpeA/RimI_acetyltransf"/>
</dbReference>
<dbReference type="AlphaFoldDB" id="A0A7D7L889"/>
<proteinExistence type="predicted"/>
<keyword evidence="4" id="KW-0614">Plasmid</keyword>
<geneLocation type="plasmid" evidence="5">
    <name>pne_5</name>
</geneLocation>
<evidence type="ECO:0000313" key="5">
    <source>
        <dbReference type="Proteomes" id="UP000514713"/>
    </source>
</evidence>
<dbReference type="EC" id="2.3.1.-" evidence="4"/>